<feature type="transmembrane region" description="Helical" evidence="1">
    <location>
        <begin position="15"/>
        <end position="33"/>
    </location>
</feature>
<dbReference type="GO" id="GO:0005615">
    <property type="term" value="C:extracellular space"/>
    <property type="evidence" value="ECO:0007669"/>
    <property type="project" value="TreeGrafter"/>
</dbReference>
<organism evidence="2 3">
    <name type="scientific">Ancylostoma ceylanicum</name>
    <dbReference type="NCBI Taxonomy" id="53326"/>
    <lineage>
        <taxon>Eukaryota</taxon>
        <taxon>Metazoa</taxon>
        <taxon>Ecdysozoa</taxon>
        <taxon>Nematoda</taxon>
        <taxon>Chromadorea</taxon>
        <taxon>Rhabditida</taxon>
        <taxon>Rhabditina</taxon>
        <taxon>Rhabditomorpha</taxon>
        <taxon>Strongyloidea</taxon>
        <taxon>Ancylostomatidae</taxon>
        <taxon>Ancylostomatinae</taxon>
        <taxon>Ancylostoma</taxon>
    </lineage>
</organism>
<dbReference type="AlphaFoldDB" id="A0A016TTF0"/>
<dbReference type="OrthoDB" id="5851270at2759"/>
<sequence length="410" mass="47657">MLWISCLKLLPSNRAIVYVLSIICVLAYYWSIYSEPRVLHRDRYLSKYVELNVTNHFSVFDTCNLTVFNHLHPSLLPFHHPDYNPKAGCTPYKPFTSLSNGRIHLAEKAKDFRCKARCVFHVTERRYSLGNWIKLPSPEVFPCDVIETLCENGMHNQEAFLHSQIHEQQTPKPVRSQRPDVYLIIIDSVSSFMAKRSLPKTIKFIRDEMEGTLMEFLNKVGVNSRPNGFPLVFGKSIEGGNRALIGLPALKPDWNRRTMCRQYLDNYDYHLHQFEAHGYKSMIAQDENVGIAYYPDCLGFNRSEANHVWRPFQLRMRESRNLHNSMERSCNERHIEMLDYLGKFIHSYPGKKTLEMELITKTVANKTALCGSQKPVSYWYSSGENVPKRNYAWTSAPHPNSLQMPFKVDP</sequence>
<reference evidence="3" key="1">
    <citation type="journal article" date="2015" name="Nat. Genet.">
        <title>The genome and transcriptome of the zoonotic hookworm Ancylostoma ceylanicum identify infection-specific gene families.</title>
        <authorList>
            <person name="Schwarz E.M."/>
            <person name="Hu Y."/>
            <person name="Antoshechkin I."/>
            <person name="Miller M.M."/>
            <person name="Sternberg P.W."/>
            <person name="Aroian R.V."/>
        </authorList>
    </citation>
    <scope>NUCLEOTIDE SEQUENCE</scope>
    <source>
        <strain evidence="3">HY135</strain>
    </source>
</reference>
<keyword evidence="1" id="KW-0812">Transmembrane</keyword>
<accession>A0A016TTF0</accession>
<keyword evidence="3" id="KW-1185">Reference proteome</keyword>
<evidence type="ECO:0000256" key="1">
    <source>
        <dbReference type="SAM" id="Phobius"/>
    </source>
</evidence>
<gene>
    <name evidence="2" type="primary">Acey_s0076.g1000</name>
    <name evidence="2" type="ORF">Y032_0076g1000</name>
</gene>
<evidence type="ECO:0000313" key="2">
    <source>
        <dbReference type="EMBL" id="EYC06324.1"/>
    </source>
</evidence>
<name>A0A016TTF0_9BILA</name>
<evidence type="ECO:0000313" key="3">
    <source>
        <dbReference type="Proteomes" id="UP000024635"/>
    </source>
</evidence>
<dbReference type="Pfam" id="PF02995">
    <property type="entry name" value="DUF229"/>
    <property type="match status" value="1"/>
</dbReference>
<dbReference type="PANTHER" id="PTHR10974">
    <property type="entry name" value="FI08016P-RELATED"/>
    <property type="match status" value="1"/>
</dbReference>
<keyword evidence="1" id="KW-0472">Membrane</keyword>
<dbReference type="EMBL" id="JARK01001412">
    <property type="protein sequence ID" value="EYC06324.1"/>
    <property type="molecule type" value="Genomic_DNA"/>
</dbReference>
<protein>
    <submittedName>
        <fullName evidence="2">Uncharacterized protein</fullName>
    </submittedName>
</protein>
<dbReference type="PANTHER" id="PTHR10974:SF75">
    <property type="entry name" value="SULFATASE DOMAIN-CONTAINING PROTEIN"/>
    <property type="match status" value="1"/>
</dbReference>
<dbReference type="InterPro" id="IPR004245">
    <property type="entry name" value="DUF229"/>
</dbReference>
<comment type="caution">
    <text evidence="2">The sequence shown here is derived from an EMBL/GenBank/DDBJ whole genome shotgun (WGS) entry which is preliminary data.</text>
</comment>
<dbReference type="Proteomes" id="UP000024635">
    <property type="component" value="Unassembled WGS sequence"/>
</dbReference>
<dbReference type="STRING" id="53326.A0A016TTF0"/>
<keyword evidence="1" id="KW-1133">Transmembrane helix</keyword>
<proteinExistence type="predicted"/>